<name>A0A8T9Q915_9BACT</name>
<evidence type="ECO:0000313" key="2">
    <source>
        <dbReference type="EMBL" id="UOQ71473.1"/>
    </source>
</evidence>
<evidence type="ECO:0000313" key="3">
    <source>
        <dbReference type="Proteomes" id="UP000831796"/>
    </source>
</evidence>
<evidence type="ECO:0000256" key="1">
    <source>
        <dbReference type="SAM" id="SignalP"/>
    </source>
</evidence>
<feature type="signal peptide" evidence="1">
    <location>
        <begin position="1"/>
        <end position="24"/>
    </location>
</feature>
<organism evidence="2 3">
    <name type="scientific">Hymenobacter cellulosilyticus</name>
    <dbReference type="NCBI Taxonomy" id="2932248"/>
    <lineage>
        <taxon>Bacteria</taxon>
        <taxon>Pseudomonadati</taxon>
        <taxon>Bacteroidota</taxon>
        <taxon>Cytophagia</taxon>
        <taxon>Cytophagales</taxon>
        <taxon>Hymenobacteraceae</taxon>
        <taxon>Hymenobacter</taxon>
    </lineage>
</organism>
<reference evidence="2" key="1">
    <citation type="submission" date="2022-04" db="EMBL/GenBank/DDBJ databases">
        <title>Hymenobacter sp. isolated from the air.</title>
        <authorList>
            <person name="Won M."/>
            <person name="Lee C.-M."/>
            <person name="Woen H.-Y."/>
            <person name="Kwon S.-W."/>
        </authorList>
    </citation>
    <scope>NUCLEOTIDE SEQUENCE</scope>
    <source>
        <strain evidence="2">5116S-3</strain>
    </source>
</reference>
<accession>A0A8T9Q915</accession>
<proteinExistence type="predicted"/>
<dbReference type="KEGG" id="hcu:MUN79_23090"/>
<protein>
    <submittedName>
        <fullName evidence="2">T9SS type A sorting domain-containing protein</fullName>
    </submittedName>
</protein>
<dbReference type="AlphaFoldDB" id="A0A8T9Q915"/>
<dbReference type="InterPro" id="IPR026444">
    <property type="entry name" value="Secre_tail"/>
</dbReference>
<keyword evidence="3" id="KW-1185">Reference proteome</keyword>
<dbReference type="EMBL" id="CP095046">
    <property type="protein sequence ID" value="UOQ71473.1"/>
    <property type="molecule type" value="Genomic_DNA"/>
</dbReference>
<gene>
    <name evidence="2" type="ORF">MUN79_23090</name>
</gene>
<sequence>MKKFYFLVTLTTLVSNLPIGAVWAQVSVTGPVTLYIGPGGVVAVPASVTVGAGATLTNEGQLDLGADLINNGTVTAPTAPAALLRTVGTAPQNLAGSATIALRNLTVNNAAGVAIGANTTVAGTLTLTSGLVAIADGTPLVLLPTAPDPVETTTARLVGPVVMAARTVNEAAFEPFLGVSMPAGASVGALTITRVTGPTAIITAAGNTSLAVYWELGTTAAGSPARVLSFAWLAALDNGRNMAAATPWRSTAPYATWTRSAGPTANVSATNPRQYAPAGTGTEPVAGRFTFSDPNAPLPVELTAFTARRQGLHAQLDWTTASEKNNAYFDVERSRDGRVFERAGRIAGQGNSSTARNYQFVDANVSQYGVPTLYYRLRQLDQDQKAHHSVVRTVAVEGAKALLVSAWPNPSAGPGPHIRVEQPTDGPLTVLLTDATGRLLGEYRTHARVSDGLFAAETATLPSGVYLLRVTTTGTSQVVKLMRE</sequence>
<dbReference type="RefSeq" id="WP_244674880.1">
    <property type="nucleotide sequence ID" value="NZ_CP095046.1"/>
</dbReference>
<keyword evidence="1" id="KW-0732">Signal</keyword>
<dbReference type="Proteomes" id="UP000831796">
    <property type="component" value="Chromosome"/>
</dbReference>
<dbReference type="NCBIfam" id="TIGR04183">
    <property type="entry name" value="Por_Secre_tail"/>
    <property type="match status" value="1"/>
</dbReference>
<feature type="chain" id="PRO_5035778888" evidence="1">
    <location>
        <begin position="25"/>
        <end position="484"/>
    </location>
</feature>